<dbReference type="PANTHER" id="PTHR32440:SF11">
    <property type="entry name" value="METALLOPHOSPHOESTERASE DOMAIN-CONTAINING PROTEIN"/>
    <property type="match status" value="1"/>
</dbReference>
<dbReference type="EMBL" id="KZ825874">
    <property type="protein sequence ID" value="PYH94290.1"/>
    <property type="molecule type" value="Genomic_DNA"/>
</dbReference>
<organism evidence="2 3">
    <name type="scientific">Aspergillus ellipticus CBS 707.79</name>
    <dbReference type="NCBI Taxonomy" id="1448320"/>
    <lineage>
        <taxon>Eukaryota</taxon>
        <taxon>Fungi</taxon>
        <taxon>Dikarya</taxon>
        <taxon>Ascomycota</taxon>
        <taxon>Pezizomycotina</taxon>
        <taxon>Eurotiomycetes</taxon>
        <taxon>Eurotiomycetidae</taxon>
        <taxon>Eurotiales</taxon>
        <taxon>Aspergillaceae</taxon>
        <taxon>Aspergillus</taxon>
        <taxon>Aspergillus subgen. Circumdati</taxon>
    </lineage>
</organism>
<evidence type="ECO:0000313" key="3">
    <source>
        <dbReference type="Proteomes" id="UP000247810"/>
    </source>
</evidence>
<dbReference type="AlphaFoldDB" id="A0A319DA90"/>
<dbReference type="InterPro" id="IPR029052">
    <property type="entry name" value="Metallo-depent_PP-like"/>
</dbReference>
<feature type="transmembrane region" description="Helical" evidence="1">
    <location>
        <begin position="264"/>
        <end position="286"/>
    </location>
</feature>
<dbReference type="OrthoDB" id="783096at2759"/>
<gene>
    <name evidence="2" type="ORF">BO71DRAFT_476350</name>
</gene>
<dbReference type="GO" id="GO:0005737">
    <property type="term" value="C:cytoplasm"/>
    <property type="evidence" value="ECO:0007669"/>
    <property type="project" value="TreeGrafter"/>
</dbReference>
<name>A0A319DA90_9EURO</name>
<keyword evidence="1" id="KW-0472">Membrane</keyword>
<dbReference type="PANTHER" id="PTHR32440">
    <property type="entry name" value="PHOSPHATASE DCR2-RELATED-RELATED"/>
    <property type="match status" value="1"/>
</dbReference>
<dbReference type="Proteomes" id="UP000247810">
    <property type="component" value="Unassembled WGS sequence"/>
</dbReference>
<evidence type="ECO:0000313" key="2">
    <source>
        <dbReference type="EMBL" id="PYH94290.1"/>
    </source>
</evidence>
<dbReference type="VEuPathDB" id="FungiDB:BO71DRAFT_476350"/>
<sequence>MLEPMKGPAAELKAKDSEGLLACLEERGEGCLARRGCKKRKSDPEYDLWLYYLPVYSASGDRDVPEVILWSFDSRGGNDSKHKGNKPDWVHDSVVAWLEETKSNLTAQYNKTIPSLAFFHIPITAARDFREGPGVDPSREPGINGEPVSFQGYMYNGKSYDQKFMAALSTTNGLQATFSGHDHTNDWCFRWKDTTSAQAADNVGVNILLHQDTLKKEAISWIRLEEEMVTENVTLNATFGQDKYHPLSRHMDLKRSAMAGAADGLHVVPSLYSVALFLFLVAYLPFRF</sequence>
<evidence type="ECO:0008006" key="4">
    <source>
        <dbReference type="Google" id="ProtNLM"/>
    </source>
</evidence>
<accession>A0A319DA90</accession>
<keyword evidence="1" id="KW-1133">Transmembrane helix</keyword>
<keyword evidence="1" id="KW-0812">Transmembrane</keyword>
<evidence type="ECO:0000256" key="1">
    <source>
        <dbReference type="SAM" id="Phobius"/>
    </source>
</evidence>
<proteinExistence type="predicted"/>
<dbReference type="SUPFAM" id="SSF56300">
    <property type="entry name" value="Metallo-dependent phosphatases"/>
    <property type="match status" value="1"/>
</dbReference>
<keyword evidence="3" id="KW-1185">Reference proteome</keyword>
<reference evidence="2 3" key="1">
    <citation type="submission" date="2018-02" db="EMBL/GenBank/DDBJ databases">
        <title>The genomes of Aspergillus section Nigri reveals drivers in fungal speciation.</title>
        <authorList>
            <consortium name="DOE Joint Genome Institute"/>
            <person name="Vesth T.C."/>
            <person name="Nybo J."/>
            <person name="Theobald S."/>
            <person name="Brandl J."/>
            <person name="Frisvad J.C."/>
            <person name="Nielsen K.F."/>
            <person name="Lyhne E.K."/>
            <person name="Kogle M.E."/>
            <person name="Kuo A."/>
            <person name="Riley R."/>
            <person name="Clum A."/>
            <person name="Nolan M."/>
            <person name="Lipzen A."/>
            <person name="Salamov A."/>
            <person name="Henrissat B."/>
            <person name="Wiebenga A."/>
            <person name="De vries R.P."/>
            <person name="Grigoriev I.V."/>
            <person name="Mortensen U.H."/>
            <person name="Andersen M.R."/>
            <person name="Baker S.E."/>
        </authorList>
    </citation>
    <scope>NUCLEOTIDE SEQUENCE [LARGE SCALE GENOMIC DNA]</scope>
    <source>
        <strain evidence="2 3">CBS 707.79</strain>
    </source>
</reference>
<dbReference type="GO" id="GO:0016788">
    <property type="term" value="F:hydrolase activity, acting on ester bonds"/>
    <property type="evidence" value="ECO:0007669"/>
    <property type="project" value="TreeGrafter"/>
</dbReference>
<dbReference type="STRING" id="1448320.A0A319DA90"/>
<protein>
    <recommendedName>
        <fullName evidence="4">Calcineurin-like phosphoesterase domain-containing protein</fullName>
    </recommendedName>
</protein>